<dbReference type="Proteomes" id="UP000289372">
    <property type="component" value="Unassembled WGS sequence"/>
</dbReference>
<gene>
    <name evidence="8" type="ORF">DB769_07775</name>
    <name evidence="7" type="ORF">G3W61_14140</name>
    <name evidence="6" type="ORF">XP315_23565</name>
</gene>
<keyword evidence="2 5" id="KW-0812">Transmembrane</keyword>
<evidence type="ECO:0000256" key="3">
    <source>
        <dbReference type="ARBA" id="ARBA00022989"/>
    </source>
</evidence>
<dbReference type="EMBL" id="PUUL01000037">
    <property type="protein sequence ID" value="RXD54932.1"/>
    <property type="molecule type" value="Genomic_DNA"/>
</dbReference>
<reference evidence="8 10" key="2">
    <citation type="submission" date="2018-02" db="EMBL/GenBank/DDBJ databases">
        <title>Characterization of Xanthomonas diversity in transplant houses and field plants.</title>
        <authorList>
            <person name="Abrahamian P."/>
            <person name="Timilsina S."/>
            <person name="Minsavage G.V."/>
            <person name="Goss E.M."/>
            <person name="Jones J.B."/>
            <person name="Vallad G.E."/>
        </authorList>
    </citation>
    <scope>NUCLEOTIDE SEQUENCE [LARGE SCALE GENOMIC DNA]</scope>
    <source>
        <strain evidence="8 10">GEV2132</strain>
    </source>
</reference>
<feature type="transmembrane region" description="Helical" evidence="5">
    <location>
        <begin position="67"/>
        <end position="88"/>
    </location>
</feature>
<keyword evidence="3 5" id="KW-1133">Transmembrane helix</keyword>
<evidence type="ECO:0000256" key="1">
    <source>
        <dbReference type="ARBA" id="ARBA00004141"/>
    </source>
</evidence>
<proteinExistence type="predicted"/>
<feature type="transmembrane region" description="Helical" evidence="5">
    <location>
        <begin position="176"/>
        <end position="195"/>
    </location>
</feature>
<dbReference type="KEGG" id="xpe:BJD13_23990"/>
<name>A0A0G8ZCE1_XANPE</name>
<dbReference type="GO" id="GO:0016020">
    <property type="term" value="C:membrane"/>
    <property type="evidence" value="ECO:0007669"/>
    <property type="project" value="UniProtKB-SubCell"/>
</dbReference>
<comment type="caution">
    <text evidence="7">The sequence shown here is derived from an EMBL/GenBank/DDBJ whole genome shotgun (WGS) entry which is preliminary data.</text>
</comment>
<dbReference type="Pfam" id="PF04610">
    <property type="entry name" value="TrbL"/>
    <property type="match status" value="1"/>
</dbReference>
<accession>A0A0G8ZCE1</accession>
<dbReference type="EMBL" id="JZUY01000078">
    <property type="protein sequence ID" value="KLC00825.1"/>
    <property type="molecule type" value="Genomic_DNA"/>
</dbReference>
<feature type="transmembrane region" description="Helical" evidence="5">
    <location>
        <begin position="20"/>
        <end position="46"/>
    </location>
</feature>
<dbReference type="GeneID" id="61780156"/>
<keyword evidence="4 5" id="KW-0472">Membrane</keyword>
<feature type="transmembrane region" description="Helical" evidence="5">
    <location>
        <begin position="246"/>
        <end position="264"/>
    </location>
</feature>
<evidence type="ECO:0000256" key="2">
    <source>
        <dbReference type="ARBA" id="ARBA00022692"/>
    </source>
</evidence>
<evidence type="ECO:0000313" key="6">
    <source>
        <dbReference type="EMBL" id="KLC00825.1"/>
    </source>
</evidence>
<keyword evidence="9" id="KW-1185">Reference proteome</keyword>
<feature type="transmembrane region" description="Helical" evidence="5">
    <location>
        <begin position="143"/>
        <end position="164"/>
    </location>
</feature>
<comment type="subcellular location">
    <subcellularLocation>
        <location evidence="1">Membrane</location>
        <topology evidence="1">Multi-pass membrane protein</topology>
    </subcellularLocation>
</comment>
<dbReference type="RefSeq" id="WP_046735685.1">
    <property type="nucleotide sequence ID" value="NZ_CP018476.1"/>
</dbReference>
<evidence type="ECO:0000313" key="8">
    <source>
        <dbReference type="EMBL" id="RXD54932.1"/>
    </source>
</evidence>
<evidence type="ECO:0000313" key="7">
    <source>
        <dbReference type="EMBL" id="NEL77377.1"/>
    </source>
</evidence>
<dbReference type="GO" id="GO:0030255">
    <property type="term" value="P:protein secretion by the type IV secretion system"/>
    <property type="evidence" value="ECO:0007669"/>
    <property type="project" value="InterPro"/>
</dbReference>
<reference evidence="7 11" key="3">
    <citation type="submission" date="2019-11" db="EMBL/GenBank/DDBJ databases">
        <title>Genome-resolved metagenomics to study the prevalence of co-infection and intraspecific heterogeneity among plant pathogen metapopulations.</title>
        <authorList>
            <person name="Newberry E."/>
            <person name="Bhandari R."/>
            <person name="Kemble J."/>
            <person name="Sikora E."/>
            <person name="Potnis N."/>
        </authorList>
    </citation>
    <scope>NUCLEOTIDE SEQUENCE [LARGE SCALE GENOMIC DNA]</scope>
    <source>
        <strain evidence="7">Xp_Tom_Tuscaloosa_18b</strain>
    </source>
</reference>
<feature type="transmembrane region" description="Helical" evidence="5">
    <location>
        <begin position="215"/>
        <end position="234"/>
    </location>
</feature>
<dbReference type="Proteomes" id="UP000035369">
    <property type="component" value="Unassembled WGS sequence"/>
</dbReference>
<dbReference type="EMBL" id="JAAGYU010000062">
    <property type="protein sequence ID" value="NEL77377.1"/>
    <property type="molecule type" value="Genomic_DNA"/>
</dbReference>
<protein>
    <submittedName>
        <fullName evidence="6">Conjugal transfer protein TraH</fullName>
    </submittedName>
    <submittedName>
        <fullName evidence="7">Type IV secretion system protein</fullName>
    </submittedName>
</protein>
<sequence length="365" mass="38106">MDVVLFQFIGETFNNALDSYATTVASSVISAITATAVLGGTLYYAVMGMLMAIGRVDGPFSQFVVSCIKFTLIAAIALNVGTYGSMVIDSVRGMETGLADAFAGNSGAKSASIYQTIDKAVQDGWDIAAVLYERGNNRGWTEILLGLSEIGLGMTVALATIVIAMPAGAMIIGSHVVLSLLLGIGPLFVLAIGWGPVKGYFDRWFGQVMTGVMQIALVSAVLAIALKLFTFTVAKVDVDSATQSTLFAVLELFVLTLVMLYLVYRAYEIGGTLGGGMSANAITLGAMAARAASIAGAPIAAGRAIGGAVNPMSTRRDLESGMMVSAGRMNHLVAGNTMWNPSYRQHVLDNVGKNWGRARGGSISN</sequence>
<evidence type="ECO:0000313" key="11">
    <source>
        <dbReference type="Proteomes" id="UP000471082"/>
    </source>
</evidence>
<evidence type="ECO:0000256" key="4">
    <source>
        <dbReference type="ARBA" id="ARBA00023136"/>
    </source>
</evidence>
<organism evidence="7 11">
    <name type="scientific">Xanthomonas perforans</name>
    <dbReference type="NCBI Taxonomy" id="442694"/>
    <lineage>
        <taxon>Bacteria</taxon>
        <taxon>Pseudomonadati</taxon>
        <taxon>Pseudomonadota</taxon>
        <taxon>Gammaproteobacteria</taxon>
        <taxon>Lysobacterales</taxon>
        <taxon>Lysobacteraceae</taxon>
        <taxon>Xanthomonas</taxon>
    </lineage>
</organism>
<dbReference type="InterPro" id="IPR007688">
    <property type="entry name" value="Conjugal_tfr_TrbL/VirB6"/>
</dbReference>
<evidence type="ECO:0000313" key="10">
    <source>
        <dbReference type="Proteomes" id="UP000289372"/>
    </source>
</evidence>
<dbReference type="AlphaFoldDB" id="A0A0G8ZCE1"/>
<reference evidence="6 9" key="1">
    <citation type="submission" date="2015-02" db="EMBL/GenBank/DDBJ databases">
        <title>Whole genome sequencing of multiple isolates of three species of pepper and tomato-infecting xanthomonads reveals genetic diversity in field strains and pinpoints effectors responsible for host specificity.</title>
        <authorList>
            <person name="Schwartz A."/>
            <person name="Dahlbeck D."/>
            <person name="Staskawicz B."/>
            <person name="Bart R."/>
            <person name="Potnis N."/>
            <person name="Minsavage G."/>
            <person name="Timilsina S."/>
            <person name="Goss E."/>
            <person name="Jones J."/>
            <person name="Vallad G."/>
            <person name="Barak J."/>
            <person name="Miller S."/>
            <person name="Ritchie D."/>
            <person name="Martins J.Jr."/>
            <person name="Patane J.S."/>
            <person name="Setubal J.C."/>
        </authorList>
    </citation>
    <scope>NUCLEOTIDE SEQUENCE [LARGE SCALE GENOMIC DNA]</scope>
    <source>
        <strain evidence="6 9">Xp3-15</strain>
    </source>
</reference>
<evidence type="ECO:0000313" key="9">
    <source>
        <dbReference type="Proteomes" id="UP000035369"/>
    </source>
</evidence>
<dbReference type="Proteomes" id="UP000471082">
    <property type="component" value="Unassembled WGS sequence"/>
</dbReference>
<evidence type="ECO:0000256" key="5">
    <source>
        <dbReference type="SAM" id="Phobius"/>
    </source>
</evidence>